<organism evidence="2">
    <name type="scientific">Homavirus sp</name>
    <dbReference type="NCBI Taxonomy" id="2487769"/>
    <lineage>
        <taxon>Viruses</taxon>
        <taxon>Varidnaviria</taxon>
        <taxon>Bamfordvirae</taxon>
        <taxon>Nucleocytoviricota</taxon>
        <taxon>Megaviricetes</taxon>
        <taxon>Imitervirales</taxon>
        <taxon>Mimiviridae</taxon>
        <taxon>Klosneuvirinae</taxon>
    </lineage>
</organism>
<protein>
    <submittedName>
        <fullName evidence="2">Uncharacterized protein</fullName>
    </submittedName>
</protein>
<feature type="transmembrane region" description="Helical" evidence="1">
    <location>
        <begin position="35"/>
        <end position="52"/>
    </location>
</feature>
<name>A0A3G5A4A6_9VIRU</name>
<proteinExistence type="predicted"/>
<gene>
    <name evidence="2" type="ORF">Homavirus5_2</name>
</gene>
<dbReference type="EMBL" id="MK072336">
    <property type="protein sequence ID" value="AYV82060.1"/>
    <property type="molecule type" value="Genomic_DNA"/>
</dbReference>
<sequence length="136" mass="15854">MHIIINIFFIFLFLVAIFYAKFPDLYNDNFIQHKLLIFISLFCFQFTILILTKIINKCKIDVKAISFDSLLIATSGVIGYSLYNDLYYSGTTISFFNNNPKFQYINIAIILVLFITVIKIIQMLLTSKSDDCIKYE</sequence>
<keyword evidence="1" id="KW-1133">Transmembrane helix</keyword>
<feature type="transmembrane region" description="Helical" evidence="1">
    <location>
        <begin position="64"/>
        <end position="83"/>
    </location>
</feature>
<evidence type="ECO:0000256" key="1">
    <source>
        <dbReference type="SAM" id="Phobius"/>
    </source>
</evidence>
<feature type="transmembrane region" description="Helical" evidence="1">
    <location>
        <begin position="103"/>
        <end position="125"/>
    </location>
</feature>
<keyword evidence="1" id="KW-0472">Membrane</keyword>
<evidence type="ECO:0000313" key="2">
    <source>
        <dbReference type="EMBL" id="AYV82060.1"/>
    </source>
</evidence>
<accession>A0A3G5A4A6</accession>
<reference evidence="2" key="1">
    <citation type="submission" date="2018-10" db="EMBL/GenBank/DDBJ databases">
        <title>Hidden diversity of soil giant viruses.</title>
        <authorList>
            <person name="Schulz F."/>
            <person name="Alteio L."/>
            <person name="Goudeau D."/>
            <person name="Ryan E.M."/>
            <person name="Malmstrom R.R."/>
            <person name="Blanchard J."/>
            <person name="Woyke T."/>
        </authorList>
    </citation>
    <scope>NUCLEOTIDE SEQUENCE</scope>
    <source>
        <strain evidence="2">HOV1</strain>
    </source>
</reference>
<feature type="transmembrane region" description="Helical" evidence="1">
    <location>
        <begin position="7"/>
        <end position="23"/>
    </location>
</feature>
<keyword evidence="1" id="KW-0812">Transmembrane</keyword>